<protein>
    <submittedName>
        <fullName evidence="3">AGE family epimerase/isomerase</fullName>
    </submittedName>
</protein>
<dbReference type="SUPFAM" id="SSF48208">
    <property type="entry name" value="Six-hairpin glycosidases"/>
    <property type="match status" value="1"/>
</dbReference>
<keyword evidence="2 3" id="KW-0413">Isomerase</keyword>
<dbReference type="InterPro" id="IPR012341">
    <property type="entry name" value="6hp_glycosidase-like_sf"/>
</dbReference>
<dbReference type="PANTHER" id="PTHR15108">
    <property type="entry name" value="N-ACYLGLUCOSAMINE-2-EPIMERASE"/>
    <property type="match status" value="1"/>
</dbReference>
<dbReference type="GO" id="GO:0016853">
    <property type="term" value="F:isomerase activity"/>
    <property type="evidence" value="ECO:0007669"/>
    <property type="project" value="UniProtKB-KW"/>
</dbReference>
<dbReference type="CDD" id="cd00249">
    <property type="entry name" value="AGE"/>
    <property type="match status" value="1"/>
</dbReference>
<dbReference type="Pfam" id="PF07221">
    <property type="entry name" value="GlcNAc_2-epim"/>
    <property type="match status" value="1"/>
</dbReference>
<dbReference type="InterPro" id="IPR034116">
    <property type="entry name" value="AGE_dom"/>
</dbReference>
<organism evidence="3 4">
    <name type="scientific">Solimonas terrae</name>
    <dbReference type="NCBI Taxonomy" id="1396819"/>
    <lineage>
        <taxon>Bacteria</taxon>
        <taxon>Pseudomonadati</taxon>
        <taxon>Pseudomonadota</taxon>
        <taxon>Gammaproteobacteria</taxon>
        <taxon>Nevskiales</taxon>
        <taxon>Nevskiaceae</taxon>
        <taxon>Solimonas</taxon>
    </lineage>
</organism>
<proteinExistence type="inferred from homology"/>
<evidence type="ECO:0000256" key="2">
    <source>
        <dbReference type="ARBA" id="ARBA00023235"/>
    </source>
</evidence>
<dbReference type="Proteomes" id="UP000472676">
    <property type="component" value="Unassembled WGS sequence"/>
</dbReference>
<evidence type="ECO:0000313" key="4">
    <source>
        <dbReference type="Proteomes" id="UP000472676"/>
    </source>
</evidence>
<accession>A0A6M2BUR0</accession>
<evidence type="ECO:0000256" key="1">
    <source>
        <dbReference type="ARBA" id="ARBA00008558"/>
    </source>
</evidence>
<gene>
    <name evidence="3" type="ORF">G7Y85_13855</name>
</gene>
<dbReference type="Gene3D" id="1.50.10.10">
    <property type="match status" value="1"/>
</dbReference>
<dbReference type="AlphaFoldDB" id="A0A6M2BUR0"/>
<name>A0A6M2BUR0_9GAMM</name>
<comment type="similarity">
    <text evidence="1">Belongs to the N-acylglucosamine 2-epimerase family.</text>
</comment>
<dbReference type="FunFam" id="1.50.10.10:FF:000057">
    <property type="entry name" value="N-acylglucosamine 2-epimerase"/>
    <property type="match status" value="1"/>
</dbReference>
<sequence length="405" mass="46304">MNGQSTPTGVESSAAPQRSPAFLRHYLGQLISFYHPRCLDPRGGYFQFFRRDGSVFEPQMRHLVSSARIAVNYAFAYRQSGSPEHRAAIAHGIDYLRAAHRNARTGGYAWLLRDGEVVDATNHCYGLAFVMLAYAKAAQSGFHEARTYVDETWEILEARFWEPRHGLYADEASADWTLSPYRGQNANMHLCEAFIAAFEATGVSRFLDRAALLADHMVNRQAALCGGQVWEHYDTDWQVDWLYNKGDRSNIFRPWGLQPGHQIEWAKLLLLLERHDPRPWRANRAGELFRTAVELAWDRRNEGLIYGYDENGGAYDRDKYSWVQAEAMAAAALLAQRSRETYYVDWYDRIAAYSWRVFVDPQYGCWHRIRTPDNAPCDEEGCFSGLTDYHTMSACTDIIAALAPV</sequence>
<dbReference type="EMBL" id="JAAMOW010000007">
    <property type="protein sequence ID" value="NGY05853.1"/>
    <property type="molecule type" value="Genomic_DNA"/>
</dbReference>
<evidence type="ECO:0000313" key="3">
    <source>
        <dbReference type="EMBL" id="NGY05853.1"/>
    </source>
</evidence>
<dbReference type="InterPro" id="IPR008928">
    <property type="entry name" value="6-hairpin_glycosidase_sf"/>
</dbReference>
<dbReference type="InterPro" id="IPR010819">
    <property type="entry name" value="AGE/CE"/>
</dbReference>
<dbReference type="RefSeq" id="WP_166258184.1">
    <property type="nucleotide sequence ID" value="NZ_JAAMOW010000007.1"/>
</dbReference>
<keyword evidence="4" id="KW-1185">Reference proteome</keyword>
<dbReference type="GO" id="GO:0005975">
    <property type="term" value="P:carbohydrate metabolic process"/>
    <property type="evidence" value="ECO:0007669"/>
    <property type="project" value="InterPro"/>
</dbReference>
<reference evidence="3 4" key="1">
    <citation type="journal article" date="2014" name="Int. J. Syst. Evol. Microbiol.">
        <title>Solimonas terrae sp. nov., isolated from soil.</title>
        <authorList>
            <person name="Kim S.J."/>
            <person name="Moon J.Y."/>
            <person name="Weon H.Y."/>
            <person name="Ahn J.H."/>
            <person name="Chen W.M."/>
            <person name="Kwon S.W."/>
        </authorList>
    </citation>
    <scope>NUCLEOTIDE SEQUENCE [LARGE SCALE GENOMIC DNA]</scope>
    <source>
        <strain evidence="3 4">KIS83-12</strain>
    </source>
</reference>
<comment type="caution">
    <text evidence="3">The sequence shown here is derived from an EMBL/GenBank/DDBJ whole genome shotgun (WGS) entry which is preliminary data.</text>
</comment>